<evidence type="ECO:0000313" key="1">
    <source>
        <dbReference type="EMBL" id="QDO85511.1"/>
    </source>
</evidence>
<proteinExistence type="predicted"/>
<dbReference type="EMBL" id="CP041614">
    <property type="protein sequence ID" value="QDO85511.1"/>
    <property type="molecule type" value="Genomic_DNA"/>
</dbReference>
<dbReference type="RefSeq" id="WP_144047832.1">
    <property type="nucleotide sequence ID" value="NZ_CP041614.1"/>
</dbReference>
<dbReference type="SUPFAM" id="SSF49503">
    <property type="entry name" value="Cupredoxins"/>
    <property type="match status" value="1"/>
</dbReference>
<organism evidence="1 2">
    <name type="scientific">Shewanella psychropiezotolerans</name>
    <dbReference type="NCBI Taxonomy" id="2593655"/>
    <lineage>
        <taxon>Bacteria</taxon>
        <taxon>Pseudomonadati</taxon>
        <taxon>Pseudomonadota</taxon>
        <taxon>Gammaproteobacteria</taxon>
        <taxon>Alteromonadales</taxon>
        <taxon>Shewanellaceae</taxon>
        <taxon>Shewanella</taxon>
    </lineage>
</organism>
<sequence length="121" mass="13161">MTNKKLTVDVTVSGTPTNPVFHFNPETVTVTASDSKIYYLLNREQSLGLVLAGVVFPYNDQSPGSIVSDITSFKVKDAGYQLSVKDSNKNEGDIGMCLLLTNSDGEVFKSQDPQVKNRPTS</sequence>
<dbReference type="Pfam" id="PF08985">
    <property type="entry name" value="DP-EP"/>
    <property type="match status" value="1"/>
</dbReference>
<dbReference type="InterPro" id="IPR008972">
    <property type="entry name" value="Cupredoxin"/>
</dbReference>
<keyword evidence="2" id="KW-1185">Reference proteome</keyword>
<reference evidence="1 2" key="1">
    <citation type="submission" date="2019-07" db="EMBL/GenBank/DDBJ databases">
        <title>Shewanella sp. YLB-06 whole genomic sequence.</title>
        <authorList>
            <person name="Yu L."/>
        </authorList>
    </citation>
    <scope>NUCLEOTIDE SEQUENCE [LARGE SCALE GENOMIC DNA]</scope>
    <source>
        <strain evidence="1 2">YLB-06</strain>
    </source>
</reference>
<accession>A0ABX5X2F1</accession>
<dbReference type="Gene3D" id="2.60.40.420">
    <property type="entry name" value="Cupredoxins - blue copper proteins"/>
    <property type="match status" value="1"/>
</dbReference>
<protein>
    <submittedName>
        <fullName evidence="1">DP-EP family protein</fullName>
    </submittedName>
</protein>
<dbReference type="InterPro" id="IPR015078">
    <property type="entry name" value="DP-EP"/>
</dbReference>
<gene>
    <name evidence="1" type="ORF">FM037_22450</name>
</gene>
<dbReference type="Proteomes" id="UP000315947">
    <property type="component" value="Chromosome"/>
</dbReference>
<name>A0ABX5X2F1_9GAMM</name>
<evidence type="ECO:0000313" key="2">
    <source>
        <dbReference type="Proteomes" id="UP000315947"/>
    </source>
</evidence>